<dbReference type="EMBL" id="JANEYF010004593">
    <property type="protein sequence ID" value="KAJ8930661.1"/>
    <property type="molecule type" value="Genomic_DNA"/>
</dbReference>
<keyword evidence="3" id="KW-1185">Reference proteome</keyword>
<dbReference type="SMART" id="SM01126">
    <property type="entry name" value="DDE_Tnp_IS1595"/>
    <property type="match status" value="1"/>
</dbReference>
<sequence>MDNGFLEVLNGSQKKCFFVPVENRTKDTLLEIIQKWILPGTTIMSDCWKSYDCLADEGFQHEAVNHSKNFVDPDTGAHTQNIERCWRDVRAGIPRFGRPEQHFDGYLVISFVRNILTIGTGSIIFLNA</sequence>
<dbReference type="InterPro" id="IPR024445">
    <property type="entry name" value="Tnp_ISXO2-like"/>
</dbReference>
<evidence type="ECO:0000259" key="1">
    <source>
        <dbReference type="SMART" id="SM01126"/>
    </source>
</evidence>
<protein>
    <recommendedName>
        <fullName evidence="1">ISXO2-like transposase domain-containing protein</fullName>
    </recommendedName>
</protein>
<accession>A0AAV8WW09</accession>
<dbReference type="Proteomes" id="UP001162156">
    <property type="component" value="Unassembled WGS sequence"/>
</dbReference>
<dbReference type="PANTHER" id="PTHR47163:SF2">
    <property type="entry name" value="SI:DKEY-17M8.2"/>
    <property type="match status" value="1"/>
</dbReference>
<evidence type="ECO:0000313" key="3">
    <source>
        <dbReference type="Proteomes" id="UP001162156"/>
    </source>
</evidence>
<proteinExistence type="predicted"/>
<dbReference type="PANTHER" id="PTHR47163">
    <property type="entry name" value="DDE_TNP_IS1595 DOMAIN-CONTAINING PROTEIN"/>
    <property type="match status" value="1"/>
</dbReference>
<comment type="caution">
    <text evidence="2">The sequence shown here is derived from an EMBL/GenBank/DDBJ whole genome shotgun (WGS) entry which is preliminary data.</text>
</comment>
<gene>
    <name evidence="2" type="ORF">NQ314_016516</name>
</gene>
<feature type="domain" description="ISXO2-like transposase" evidence="1">
    <location>
        <begin position="1"/>
        <end position="114"/>
    </location>
</feature>
<dbReference type="InterPro" id="IPR053164">
    <property type="entry name" value="IS1016-like_transposase"/>
</dbReference>
<evidence type="ECO:0000313" key="2">
    <source>
        <dbReference type="EMBL" id="KAJ8930661.1"/>
    </source>
</evidence>
<reference evidence="2" key="1">
    <citation type="journal article" date="2023" name="Insect Mol. Biol.">
        <title>Genome sequencing provides insights into the evolution of gene families encoding plant cell wall-degrading enzymes in longhorned beetles.</title>
        <authorList>
            <person name="Shin N.R."/>
            <person name="Okamura Y."/>
            <person name="Kirsch R."/>
            <person name="Pauchet Y."/>
        </authorList>
    </citation>
    <scope>NUCLEOTIDE SEQUENCE</scope>
    <source>
        <strain evidence="2">RBIC_L_NR</strain>
    </source>
</reference>
<organism evidence="2 3">
    <name type="scientific">Rhamnusium bicolor</name>
    <dbReference type="NCBI Taxonomy" id="1586634"/>
    <lineage>
        <taxon>Eukaryota</taxon>
        <taxon>Metazoa</taxon>
        <taxon>Ecdysozoa</taxon>
        <taxon>Arthropoda</taxon>
        <taxon>Hexapoda</taxon>
        <taxon>Insecta</taxon>
        <taxon>Pterygota</taxon>
        <taxon>Neoptera</taxon>
        <taxon>Endopterygota</taxon>
        <taxon>Coleoptera</taxon>
        <taxon>Polyphaga</taxon>
        <taxon>Cucujiformia</taxon>
        <taxon>Chrysomeloidea</taxon>
        <taxon>Cerambycidae</taxon>
        <taxon>Lepturinae</taxon>
        <taxon>Rhagiini</taxon>
        <taxon>Rhamnusium</taxon>
    </lineage>
</organism>
<name>A0AAV8WW09_9CUCU</name>
<dbReference type="Pfam" id="PF12762">
    <property type="entry name" value="DDE_Tnp_IS1595"/>
    <property type="match status" value="1"/>
</dbReference>
<dbReference type="AlphaFoldDB" id="A0AAV8WW09"/>